<evidence type="ECO:0008006" key="3">
    <source>
        <dbReference type="Google" id="ProtNLM"/>
    </source>
</evidence>
<protein>
    <recommendedName>
        <fullName evidence="3">DUF5074 domain-containing protein</fullName>
    </recommendedName>
</protein>
<dbReference type="InterPro" id="IPR015943">
    <property type="entry name" value="WD40/YVTN_repeat-like_dom_sf"/>
</dbReference>
<proteinExistence type="predicted"/>
<organism evidence="1 2">
    <name type="scientific">Pedobacter puniceum</name>
    <dbReference type="NCBI Taxonomy" id="2666136"/>
    <lineage>
        <taxon>Bacteria</taxon>
        <taxon>Pseudomonadati</taxon>
        <taxon>Bacteroidota</taxon>
        <taxon>Sphingobacteriia</taxon>
        <taxon>Sphingobacteriales</taxon>
        <taxon>Sphingobacteriaceae</taxon>
        <taxon>Pedobacter</taxon>
    </lineage>
</organism>
<reference evidence="1 2" key="1">
    <citation type="submission" date="2019-11" db="EMBL/GenBank/DDBJ databases">
        <authorList>
            <person name="Cheng Q."/>
            <person name="Yang Z."/>
        </authorList>
    </citation>
    <scope>NUCLEOTIDE SEQUENCE [LARGE SCALE GENOMIC DNA]</scope>
    <source>
        <strain evidence="1 2">HX-22-1</strain>
    </source>
</reference>
<dbReference type="Proteomes" id="UP000462931">
    <property type="component" value="Unassembled WGS sequence"/>
</dbReference>
<gene>
    <name evidence="1" type="ORF">GJJ64_01115</name>
</gene>
<dbReference type="PROSITE" id="PS51257">
    <property type="entry name" value="PROKAR_LIPOPROTEIN"/>
    <property type="match status" value="1"/>
</dbReference>
<accession>A0A7K0FIH7</accession>
<evidence type="ECO:0000313" key="2">
    <source>
        <dbReference type="Proteomes" id="UP000462931"/>
    </source>
</evidence>
<dbReference type="SUPFAM" id="SSF50969">
    <property type="entry name" value="YVTN repeat-like/Quinoprotein amine dehydrogenase"/>
    <property type="match status" value="1"/>
</dbReference>
<dbReference type="EMBL" id="WKJI01000001">
    <property type="protein sequence ID" value="MRX45784.1"/>
    <property type="molecule type" value="Genomic_DNA"/>
</dbReference>
<keyword evidence="2" id="KW-1185">Reference proteome</keyword>
<name>A0A7K0FIH7_9SPHI</name>
<dbReference type="Gene3D" id="2.130.10.10">
    <property type="entry name" value="YVTN repeat-like/Quinoprotein amine dehydrogenase"/>
    <property type="match status" value="1"/>
</dbReference>
<dbReference type="RefSeq" id="WP_154285944.1">
    <property type="nucleotide sequence ID" value="NZ_WKJI01000001.1"/>
</dbReference>
<comment type="caution">
    <text evidence="1">The sequence shown here is derived from an EMBL/GenBank/DDBJ whole genome shotgun (WGS) entry which is preliminary data.</text>
</comment>
<dbReference type="InterPro" id="IPR011044">
    <property type="entry name" value="Quino_amine_DH_bsu"/>
</dbReference>
<dbReference type="AlphaFoldDB" id="A0A7K0FIH7"/>
<evidence type="ECO:0000313" key="1">
    <source>
        <dbReference type="EMBL" id="MRX45784.1"/>
    </source>
</evidence>
<sequence length="400" mass="43593">MNKLTFTLLCFSLVLFSCKKENIDTPNDDVNAEKIIKIDNNPDFSRVSQGNGFVDFTTENSVSSLKGNRTSSTSSTRLVFKGRISALQHNGEPLSAIQVAAFGNLFAVSYLKAGDEFSGGLDVFRLNNGVPQLLSTIKTPDADITSITSGGGKFFMGADLKNFESFNYQAPATVGVVSINGGNLTNPQIIPLAGFSVKDLLYHQANQKLYVATSTRGGLSIISFNNNGIGSRTNFTNYDRLRSLVVSRNQIIGTTSTEYRTFNINNGRLVGNSRLWPIPSDIKEIGRLNILSNGNLVFGNNFSLIYVNPNNNRLIDEIKVGGWINSITVLNDELYITTGNSIILARIENDKIKIVAKAHLYSLFPGINFNVVSLKVVGNYVVAACGTAGVYVFELTQRPI</sequence>